<sequence>MSHRGARTVYQGGSPAPCPFPVNCEQLVVKRRRQSVLMKECKVGVHVKGLRLPGSRRSSAVLAGVRGVTAPHTPARRLHHRSAPTRTRSACALRCRAICDRALASHLGSTARLKKMAGSRMGSAPVGVSAGPPQAGLVCSSRSWTAALHSPAQEG</sequence>
<organism evidence="1 2">
    <name type="scientific">Auxenochlorella protothecoides</name>
    <name type="common">Green microalga</name>
    <name type="synonym">Chlorella protothecoides</name>
    <dbReference type="NCBI Taxonomy" id="3075"/>
    <lineage>
        <taxon>Eukaryota</taxon>
        <taxon>Viridiplantae</taxon>
        <taxon>Chlorophyta</taxon>
        <taxon>core chlorophytes</taxon>
        <taxon>Trebouxiophyceae</taxon>
        <taxon>Chlorellales</taxon>
        <taxon>Chlorellaceae</taxon>
        <taxon>Auxenochlorella</taxon>
    </lineage>
</organism>
<name>A0A087SIJ2_AUXPR</name>
<proteinExistence type="predicted"/>
<dbReference type="AlphaFoldDB" id="A0A087SIJ2"/>
<reference evidence="1 2" key="1">
    <citation type="journal article" date="2014" name="BMC Genomics">
        <title>Oil accumulation mechanisms of the oleaginous microalga Chlorella protothecoides revealed through its genome, transcriptomes, and proteomes.</title>
        <authorList>
            <person name="Gao C."/>
            <person name="Wang Y."/>
            <person name="Shen Y."/>
            <person name="Yan D."/>
            <person name="He X."/>
            <person name="Dai J."/>
            <person name="Wu Q."/>
        </authorList>
    </citation>
    <scope>NUCLEOTIDE SEQUENCE [LARGE SCALE GENOMIC DNA]</scope>
    <source>
        <strain evidence="1 2">0710</strain>
    </source>
</reference>
<keyword evidence="2" id="KW-1185">Reference proteome</keyword>
<dbReference type="EMBL" id="KL662119">
    <property type="protein sequence ID" value="KFM25546.1"/>
    <property type="molecule type" value="Genomic_DNA"/>
</dbReference>
<dbReference type="Proteomes" id="UP000028924">
    <property type="component" value="Unassembled WGS sequence"/>
</dbReference>
<evidence type="ECO:0000313" key="2">
    <source>
        <dbReference type="Proteomes" id="UP000028924"/>
    </source>
</evidence>
<accession>A0A087SIJ2</accession>
<gene>
    <name evidence="1" type="ORF">F751_0573</name>
</gene>
<dbReference type="RefSeq" id="XP_011398442.1">
    <property type="nucleotide sequence ID" value="XM_011400140.1"/>
</dbReference>
<dbReference type="GeneID" id="23611964"/>
<protein>
    <submittedName>
        <fullName evidence="1">Uncharacterized protein</fullName>
    </submittedName>
</protein>
<evidence type="ECO:0000313" key="1">
    <source>
        <dbReference type="EMBL" id="KFM25546.1"/>
    </source>
</evidence>
<dbReference type="KEGG" id="apro:F751_0573"/>